<feature type="region of interest" description="Disordered" evidence="7">
    <location>
        <begin position="78"/>
        <end position="189"/>
    </location>
</feature>
<dbReference type="Proteomes" id="UP001190640">
    <property type="component" value="Chromosome 6"/>
</dbReference>
<dbReference type="InterPro" id="IPR009057">
    <property type="entry name" value="Homeodomain-like_sf"/>
</dbReference>
<evidence type="ECO:0000256" key="1">
    <source>
        <dbReference type="ARBA" id="ARBA00004123"/>
    </source>
</evidence>
<accession>A0AA97JM42</accession>
<feature type="DNA-binding region" description="Homeobox" evidence="5">
    <location>
        <begin position="28"/>
        <end position="87"/>
    </location>
</feature>
<dbReference type="Pfam" id="PF00046">
    <property type="entry name" value="Homeodomain"/>
    <property type="match status" value="1"/>
</dbReference>
<feature type="compositionally biased region" description="Basic and acidic residues" evidence="7">
    <location>
        <begin position="80"/>
        <end position="100"/>
    </location>
</feature>
<evidence type="ECO:0000256" key="6">
    <source>
        <dbReference type="RuleBase" id="RU000682"/>
    </source>
</evidence>
<dbReference type="PANTHER" id="PTHR46123">
    <property type="entry name" value="MIX-TYPE HOMEOBOX GENE 1-RELATED"/>
    <property type="match status" value="1"/>
</dbReference>
<dbReference type="GO" id="GO:0005634">
    <property type="term" value="C:nucleus"/>
    <property type="evidence" value="ECO:0007669"/>
    <property type="project" value="UniProtKB-SubCell"/>
</dbReference>
<evidence type="ECO:0000256" key="3">
    <source>
        <dbReference type="ARBA" id="ARBA00023155"/>
    </source>
</evidence>
<dbReference type="SUPFAM" id="SSF46689">
    <property type="entry name" value="Homeodomain-like"/>
    <property type="match status" value="1"/>
</dbReference>
<protein>
    <submittedName>
        <fullName evidence="10">Homeobox protein OTX-like</fullName>
    </submittedName>
</protein>
<feature type="region of interest" description="Disordered" evidence="7">
    <location>
        <begin position="1"/>
        <end position="34"/>
    </location>
</feature>
<dbReference type="RefSeq" id="XP_054839946.1">
    <property type="nucleotide sequence ID" value="XM_054983971.1"/>
</dbReference>
<keyword evidence="3 5" id="KW-0371">Homeobox</keyword>
<feature type="domain" description="Homeobox" evidence="8">
    <location>
        <begin position="26"/>
        <end position="86"/>
    </location>
</feature>
<evidence type="ECO:0000313" key="9">
    <source>
        <dbReference type="Proteomes" id="UP001190640"/>
    </source>
</evidence>
<dbReference type="Gene3D" id="1.10.10.60">
    <property type="entry name" value="Homeodomain-like"/>
    <property type="match status" value="1"/>
</dbReference>
<keyword evidence="4 5" id="KW-0539">Nucleus</keyword>
<gene>
    <name evidence="10" type="primary">LOC129332745</name>
</gene>
<evidence type="ECO:0000256" key="7">
    <source>
        <dbReference type="SAM" id="MobiDB-lite"/>
    </source>
</evidence>
<dbReference type="AlphaFoldDB" id="A0AA97JM42"/>
<proteinExistence type="predicted"/>
<evidence type="ECO:0000256" key="2">
    <source>
        <dbReference type="ARBA" id="ARBA00023125"/>
    </source>
</evidence>
<dbReference type="GeneID" id="129332745"/>
<comment type="subcellular location">
    <subcellularLocation>
        <location evidence="1 5 6">Nucleus</location>
    </subcellularLocation>
</comment>
<keyword evidence="9" id="KW-1185">Reference proteome</keyword>
<dbReference type="InterPro" id="IPR051306">
    <property type="entry name" value="Homeobox_regulator"/>
</dbReference>
<sequence>MHAPLCLFPAEDPSRDPRLLGADSRGRGRRERTSFSKQQVEVLISFYETNRYPGFELREHISALIKVSEARVQVWFQSRRARDPPQKKDGAFPHAARDKNPQGVRFQAQPRAERALARRRATRSKTPLRPQEQQPQATLRDPEASWDTASFSQCNRSSACPAKSSQPGVSEGPGILPGRNKRASSRTQATGRIRLRAAWKPVRRGRLEIPLREAGSPCPAAKAGPPTVQAGECKAPPAGFRGHFWCSSTGQS</sequence>
<reference evidence="10" key="1">
    <citation type="submission" date="2025-08" db="UniProtKB">
        <authorList>
            <consortium name="RefSeq"/>
        </authorList>
    </citation>
    <scope>IDENTIFICATION</scope>
    <source>
        <tissue evidence="10">Blood</tissue>
    </source>
</reference>
<dbReference type="PROSITE" id="PS50071">
    <property type="entry name" value="HOMEOBOX_2"/>
    <property type="match status" value="1"/>
</dbReference>
<dbReference type="InterPro" id="IPR001356">
    <property type="entry name" value="HD"/>
</dbReference>
<evidence type="ECO:0000313" key="10">
    <source>
        <dbReference type="RefSeq" id="XP_054839946.1"/>
    </source>
</evidence>
<evidence type="ECO:0000259" key="8">
    <source>
        <dbReference type="PROSITE" id="PS50071"/>
    </source>
</evidence>
<dbReference type="GO" id="GO:0000981">
    <property type="term" value="F:DNA-binding transcription factor activity, RNA polymerase II-specific"/>
    <property type="evidence" value="ECO:0007669"/>
    <property type="project" value="TreeGrafter"/>
</dbReference>
<keyword evidence="2 5" id="KW-0238">DNA-binding</keyword>
<evidence type="ECO:0000256" key="4">
    <source>
        <dbReference type="ARBA" id="ARBA00023242"/>
    </source>
</evidence>
<dbReference type="KEGG" id="emc:129332745"/>
<dbReference type="PANTHER" id="PTHR46123:SF4">
    <property type="entry name" value="MIX-TYPE HOMEOBOX GENE 1-RELATED"/>
    <property type="match status" value="1"/>
</dbReference>
<evidence type="ECO:0000256" key="5">
    <source>
        <dbReference type="PROSITE-ProRule" id="PRU00108"/>
    </source>
</evidence>
<dbReference type="CDD" id="cd00086">
    <property type="entry name" value="homeodomain"/>
    <property type="match status" value="1"/>
</dbReference>
<organism evidence="9 10">
    <name type="scientific">Eublepharis macularius</name>
    <name type="common">Leopard gecko</name>
    <name type="synonym">Cyrtodactylus macularius</name>
    <dbReference type="NCBI Taxonomy" id="481883"/>
    <lineage>
        <taxon>Eukaryota</taxon>
        <taxon>Metazoa</taxon>
        <taxon>Chordata</taxon>
        <taxon>Craniata</taxon>
        <taxon>Vertebrata</taxon>
        <taxon>Euteleostomi</taxon>
        <taxon>Lepidosauria</taxon>
        <taxon>Squamata</taxon>
        <taxon>Bifurcata</taxon>
        <taxon>Gekkota</taxon>
        <taxon>Eublepharidae</taxon>
        <taxon>Eublepharinae</taxon>
        <taxon>Eublepharis</taxon>
    </lineage>
</organism>
<name>A0AA97JM42_EUBMA</name>
<dbReference type="GO" id="GO:0000977">
    <property type="term" value="F:RNA polymerase II transcription regulatory region sequence-specific DNA binding"/>
    <property type="evidence" value="ECO:0007669"/>
    <property type="project" value="TreeGrafter"/>
</dbReference>
<feature type="compositionally biased region" description="Polar residues" evidence="7">
    <location>
        <begin position="147"/>
        <end position="168"/>
    </location>
</feature>
<dbReference type="SMART" id="SM00389">
    <property type="entry name" value="HOX"/>
    <property type="match status" value="1"/>
</dbReference>